<name>A2ELT3_TRIV3</name>
<dbReference type="EMBL" id="DS113425">
    <property type="protein sequence ID" value="EAY06361.1"/>
    <property type="molecule type" value="Genomic_DNA"/>
</dbReference>
<keyword evidence="3" id="KW-1185">Reference proteome</keyword>
<dbReference type="GO" id="GO:0003676">
    <property type="term" value="F:nucleic acid binding"/>
    <property type="evidence" value="ECO:0007669"/>
    <property type="project" value="InterPro"/>
</dbReference>
<dbReference type="Pfam" id="PF13358">
    <property type="entry name" value="DDE_3"/>
    <property type="match status" value="1"/>
</dbReference>
<protein>
    <recommendedName>
        <fullName evidence="1">Tc1-like transposase DDE domain-containing protein</fullName>
    </recommendedName>
</protein>
<feature type="domain" description="Tc1-like transposase DDE" evidence="1">
    <location>
        <begin position="166"/>
        <end position="293"/>
    </location>
</feature>
<dbReference type="Proteomes" id="UP000001542">
    <property type="component" value="Unassembled WGS sequence"/>
</dbReference>
<accession>A2ELT3</accession>
<dbReference type="SMR" id="A2ELT3"/>
<dbReference type="InterPro" id="IPR036397">
    <property type="entry name" value="RNaseH_sf"/>
</dbReference>
<dbReference type="VEuPathDB" id="TrichDB:TVAGG3_0401110"/>
<dbReference type="InParanoid" id="A2ELT3"/>
<evidence type="ECO:0000259" key="1">
    <source>
        <dbReference type="Pfam" id="PF13358"/>
    </source>
</evidence>
<dbReference type="RefSeq" id="XP_001318584.1">
    <property type="nucleotide sequence ID" value="XM_001318549.1"/>
</dbReference>
<dbReference type="AlphaFoldDB" id="A2ELT3"/>
<organism evidence="2 3">
    <name type="scientific">Trichomonas vaginalis (strain ATCC PRA-98 / G3)</name>
    <dbReference type="NCBI Taxonomy" id="412133"/>
    <lineage>
        <taxon>Eukaryota</taxon>
        <taxon>Metamonada</taxon>
        <taxon>Parabasalia</taxon>
        <taxon>Trichomonadida</taxon>
        <taxon>Trichomonadidae</taxon>
        <taxon>Trichomonas</taxon>
    </lineage>
</organism>
<evidence type="ECO:0000313" key="3">
    <source>
        <dbReference type="Proteomes" id="UP000001542"/>
    </source>
</evidence>
<gene>
    <name evidence="2" type="ORF">TVAG_151680</name>
</gene>
<reference evidence="2" key="2">
    <citation type="journal article" date="2007" name="Science">
        <title>Draft genome sequence of the sexually transmitted pathogen Trichomonas vaginalis.</title>
        <authorList>
            <person name="Carlton J.M."/>
            <person name="Hirt R.P."/>
            <person name="Silva J.C."/>
            <person name="Delcher A.L."/>
            <person name="Schatz M."/>
            <person name="Zhao Q."/>
            <person name="Wortman J.R."/>
            <person name="Bidwell S.L."/>
            <person name="Alsmark U.C.M."/>
            <person name="Besteiro S."/>
            <person name="Sicheritz-Ponten T."/>
            <person name="Noel C.J."/>
            <person name="Dacks J.B."/>
            <person name="Foster P.G."/>
            <person name="Simillion C."/>
            <person name="Van de Peer Y."/>
            <person name="Miranda-Saavedra D."/>
            <person name="Barton G.J."/>
            <person name="Westrop G.D."/>
            <person name="Mueller S."/>
            <person name="Dessi D."/>
            <person name="Fiori P.L."/>
            <person name="Ren Q."/>
            <person name="Paulsen I."/>
            <person name="Zhang H."/>
            <person name="Bastida-Corcuera F.D."/>
            <person name="Simoes-Barbosa A."/>
            <person name="Brown M.T."/>
            <person name="Hayes R.D."/>
            <person name="Mukherjee M."/>
            <person name="Okumura C.Y."/>
            <person name="Schneider R."/>
            <person name="Smith A.J."/>
            <person name="Vanacova S."/>
            <person name="Villalvazo M."/>
            <person name="Haas B.J."/>
            <person name="Pertea M."/>
            <person name="Feldblyum T.V."/>
            <person name="Utterback T.R."/>
            <person name="Shu C.L."/>
            <person name="Osoegawa K."/>
            <person name="de Jong P.J."/>
            <person name="Hrdy I."/>
            <person name="Horvathova L."/>
            <person name="Zubacova Z."/>
            <person name="Dolezal P."/>
            <person name="Malik S.B."/>
            <person name="Logsdon J.M. Jr."/>
            <person name="Henze K."/>
            <person name="Gupta A."/>
            <person name="Wang C.C."/>
            <person name="Dunne R.L."/>
            <person name="Upcroft J.A."/>
            <person name="Upcroft P."/>
            <person name="White O."/>
            <person name="Salzberg S.L."/>
            <person name="Tang P."/>
            <person name="Chiu C.-H."/>
            <person name="Lee Y.-S."/>
            <person name="Embley T.M."/>
            <person name="Coombs G.H."/>
            <person name="Mottram J.C."/>
            <person name="Tachezy J."/>
            <person name="Fraser-Liggett C.M."/>
            <person name="Johnson P.J."/>
        </authorList>
    </citation>
    <scope>NUCLEOTIDE SEQUENCE [LARGE SCALE GENOMIC DNA]</scope>
    <source>
        <strain evidence="2">G3</strain>
    </source>
</reference>
<dbReference type="KEGG" id="tva:4764236"/>
<reference evidence="2" key="1">
    <citation type="submission" date="2006-10" db="EMBL/GenBank/DDBJ databases">
        <authorList>
            <person name="Amadeo P."/>
            <person name="Zhao Q."/>
            <person name="Wortman J."/>
            <person name="Fraser-Liggett C."/>
            <person name="Carlton J."/>
        </authorList>
    </citation>
    <scope>NUCLEOTIDE SEQUENCE</scope>
    <source>
        <strain evidence="2">G3</strain>
    </source>
</reference>
<proteinExistence type="predicted"/>
<sequence length="313" mass="36623">MNEPRILITLKDLARLQFRAIDELKTKSQQIIYLEKLGFSQREITIHCHCSYSTITKVLEQYKDSQTFWTPKKCGPKPKNNEQNVAIVLSIADSLDFFTTQQIKIILSHQFNITMSNTLIGVILKENRYKFAPLQKIPKLSKEQKAARVKFAAFWLTHPELIPHIKYSDESRKSSQNDRFVTWIKIDLENFLEAEKYAKSQMFFCVIGLDYKSDIYFVSNHEDSYEYQEILLDVLDEIARVDSDAIFQQDGATIHRTSSNIEHIRAKMRVIIKWPSDSPDLNVIEMVWARVKKFYMLGILLIKLKVSKIFSKD</sequence>
<dbReference type="OrthoDB" id="3263820at2759"/>
<dbReference type="VEuPathDB" id="TrichDB:TVAG_TEG_DS113425_1_1"/>
<dbReference type="Gene3D" id="3.30.420.10">
    <property type="entry name" value="Ribonuclease H-like superfamily/Ribonuclease H"/>
    <property type="match status" value="1"/>
</dbReference>
<dbReference type="InterPro" id="IPR038717">
    <property type="entry name" value="Tc1-like_DDE_dom"/>
</dbReference>
<evidence type="ECO:0000313" key="2">
    <source>
        <dbReference type="EMBL" id="EAY06361.1"/>
    </source>
</evidence>